<evidence type="ECO:0000313" key="1">
    <source>
        <dbReference type="EMBL" id="CCA27772.1"/>
    </source>
</evidence>
<proteinExistence type="predicted"/>
<dbReference type="EMBL" id="FR824663">
    <property type="protein sequence ID" value="CCA27772.1"/>
    <property type="molecule type" value="Genomic_DNA"/>
</dbReference>
<reference evidence="1" key="2">
    <citation type="submission" date="2011-02" db="EMBL/GenBank/DDBJ databases">
        <authorList>
            <person name="MacLean D."/>
        </authorList>
    </citation>
    <scope>NUCLEOTIDE SEQUENCE</scope>
</reference>
<sequence length="120" mass="13575">MSSMQRTRSMNGLNGHTEFALREAECSLPLVLLNLRRFAFVQAPCYRISQLKMFHLSCWLPENAFILVSSTPEDFLIGFSVRRQVIRIGHYFLALVVVIESSVNSFAEQSASDIPTLHIG</sequence>
<organism evidence="1">
    <name type="scientific">Albugo laibachii Nc14</name>
    <dbReference type="NCBI Taxonomy" id="890382"/>
    <lineage>
        <taxon>Eukaryota</taxon>
        <taxon>Sar</taxon>
        <taxon>Stramenopiles</taxon>
        <taxon>Oomycota</taxon>
        <taxon>Peronosporomycetes</taxon>
        <taxon>Albuginales</taxon>
        <taxon>Albuginaceae</taxon>
        <taxon>Albugo</taxon>
    </lineage>
</organism>
<reference evidence="1" key="1">
    <citation type="journal article" date="2011" name="PLoS Biol.">
        <title>Gene gain and loss during evolution of obligate parasitism in the white rust pathogen of Arabidopsis thaliana.</title>
        <authorList>
            <person name="Kemen E."/>
            <person name="Gardiner A."/>
            <person name="Schultz-Larsen T."/>
            <person name="Kemen A.C."/>
            <person name="Balmuth A.L."/>
            <person name="Robert-Seilaniantz A."/>
            <person name="Bailey K."/>
            <person name="Holub E."/>
            <person name="Studholme D.J."/>
            <person name="Maclean D."/>
            <person name="Jones J.D."/>
        </authorList>
    </citation>
    <scope>NUCLEOTIDE SEQUENCE</scope>
</reference>
<gene>
    <name evidence="1" type="primary">AlNc14C672G12387</name>
    <name evidence="1" type="ORF">ALNC14_139160</name>
</gene>
<dbReference type="AlphaFoldDB" id="F0X1S0"/>
<accession>F0X1S0</accession>
<dbReference type="HOGENOM" id="CLU_2163138_0_0_1"/>
<name>F0X1S0_9STRA</name>
<protein>
    <submittedName>
        <fullName evidence="1">AlNc14C672G12387 protein</fullName>
    </submittedName>
</protein>